<gene>
    <name evidence="2" type="ORF">N800_04440</name>
</gene>
<organism evidence="2 3">
    <name type="scientific">Lysobacter daejeonensis GH1-9</name>
    <dbReference type="NCBI Taxonomy" id="1385517"/>
    <lineage>
        <taxon>Bacteria</taxon>
        <taxon>Pseudomonadati</taxon>
        <taxon>Pseudomonadota</taxon>
        <taxon>Gammaproteobacteria</taxon>
        <taxon>Lysobacterales</taxon>
        <taxon>Lysobacteraceae</taxon>
        <taxon>Aerolutibacter</taxon>
    </lineage>
</organism>
<protein>
    <submittedName>
        <fullName evidence="2">Uncharacterized protein</fullName>
    </submittedName>
</protein>
<feature type="signal peptide" evidence="1">
    <location>
        <begin position="1"/>
        <end position="19"/>
    </location>
</feature>
<evidence type="ECO:0000313" key="3">
    <source>
        <dbReference type="Proteomes" id="UP000029998"/>
    </source>
</evidence>
<comment type="caution">
    <text evidence="2">The sequence shown here is derived from an EMBL/GenBank/DDBJ whole genome shotgun (WGS) entry which is preliminary data.</text>
</comment>
<name>A0A0A0EUY1_9GAMM</name>
<dbReference type="STRING" id="1385517.N800_04440"/>
<dbReference type="Proteomes" id="UP000029998">
    <property type="component" value="Unassembled WGS sequence"/>
</dbReference>
<evidence type="ECO:0000313" key="2">
    <source>
        <dbReference type="EMBL" id="KGM54319.1"/>
    </source>
</evidence>
<feature type="chain" id="PRO_5001969363" evidence="1">
    <location>
        <begin position="20"/>
        <end position="128"/>
    </location>
</feature>
<dbReference type="RefSeq" id="WP_036137341.1">
    <property type="nucleotide sequence ID" value="NZ_AVPU01000014.1"/>
</dbReference>
<keyword evidence="3" id="KW-1185">Reference proteome</keyword>
<dbReference type="AlphaFoldDB" id="A0A0A0EUY1"/>
<proteinExistence type="predicted"/>
<accession>A0A0A0EUY1</accession>
<evidence type="ECO:0000256" key="1">
    <source>
        <dbReference type="SAM" id="SignalP"/>
    </source>
</evidence>
<reference evidence="2 3" key="1">
    <citation type="submission" date="2013-08" db="EMBL/GenBank/DDBJ databases">
        <title>Genome sequencing of Lysobacter.</title>
        <authorList>
            <person name="Zhang S."/>
            <person name="Wang G."/>
        </authorList>
    </citation>
    <scope>NUCLEOTIDE SEQUENCE [LARGE SCALE GENOMIC DNA]</scope>
    <source>
        <strain evidence="2 3">GH1-9</strain>
    </source>
</reference>
<keyword evidence="1" id="KW-0732">Signal</keyword>
<sequence length="128" mass="12234">MKQLVVGLIATLAAGAAFAQQPTVLAHAKSEGVTVSGHAVPAASSMGAAPGDVIAVTSGEAKVTYANGCSVTVTSAASYTVEAKPPMCASPVKAAATDTKYYWAVGAGVVAAAALAGGGGGDDKPSSP</sequence>
<dbReference type="EMBL" id="AVPU01000014">
    <property type="protein sequence ID" value="KGM54319.1"/>
    <property type="molecule type" value="Genomic_DNA"/>
</dbReference>
<dbReference type="OrthoDB" id="9968225at2"/>